<sequence>MDFISNIWKNTTKGAEQQTKAPESTEGGDAPDNKPTNEATNEPIAAAPSKESGGGSDSGSTSGPDTDAPPTPDTPKPAAAAAPSNDKGPLGTGITIPLENVSHKAMESAKSIGSFLFSVANKAGKTVQETAKQIKSTVEENSILADFNREQENFLKSKQRCDVGILPWVGCEDEENVKQQILSLSADKRNFVRSPPSGVQFEFDMDTMSPVAMALLQEDPNLEKMRFEIVPKWIPETDFWRNYFYRVSLIKQSTQLSALSHGKGAGSSSSGDTSSVSSQQSPSDESSKQNLAGGDDEEALDSPTHEFVSDTFQGNKISEEEVKMGMRQLGMGDKAADDEWEKELQQELQDYEVVATDPAAQGDDPEWENEIQEMLAAQK</sequence>
<dbReference type="GO" id="GO:0005794">
    <property type="term" value="C:Golgi apparatus"/>
    <property type="evidence" value="ECO:0007669"/>
    <property type="project" value="TreeGrafter"/>
</dbReference>
<feature type="compositionally biased region" description="Low complexity" evidence="1">
    <location>
        <begin position="259"/>
        <end position="284"/>
    </location>
</feature>
<reference evidence="3" key="1">
    <citation type="submission" date="2016-09" db="EMBL/GenBank/DDBJ databases">
        <authorList>
            <person name="Capua I."/>
            <person name="De Benedictis P."/>
            <person name="Joannis T."/>
            <person name="Lombin L.H."/>
            <person name="Cattoli G."/>
        </authorList>
    </citation>
    <scope>NUCLEOTIDE SEQUENCE</scope>
</reference>
<dbReference type="SMART" id="SM00751">
    <property type="entry name" value="BSD"/>
    <property type="match status" value="1"/>
</dbReference>
<name>A0A1E1XTP3_AMBSC</name>
<protein>
    <submittedName>
        <fullName evidence="3">Putative synapse-associated protein</fullName>
    </submittedName>
</protein>
<accession>A0A1E1XTP3</accession>
<dbReference type="GO" id="GO:0005634">
    <property type="term" value="C:nucleus"/>
    <property type="evidence" value="ECO:0007669"/>
    <property type="project" value="TreeGrafter"/>
</dbReference>
<reference evidence="3" key="2">
    <citation type="journal article" date="2017" name="Front. Cell. Infect. Microbiol.">
        <title>Analysis of the Salivary Gland Transcriptome of Unfed and Partially Fed Amblyomma sculptum Ticks and Descriptive Proteome of the Saliva.</title>
        <authorList>
            <person name="Esteves E."/>
            <person name="Maruyama S.R."/>
            <person name="Kawahara R."/>
            <person name="Fujita A."/>
            <person name="Martins L.A."/>
            <person name="Righi A.A."/>
            <person name="Costa F.B."/>
            <person name="Palmisano G."/>
            <person name="Labruna M.B."/>
            <person name="Sa-Nunes A."/>
            <person name="Ribeiro J.M.C."/>
            <person name="Fogaca A.C."/>
        </authorList>
    </citation>
    <scope>NUCLEOTIDE SEQUENCE</scope>
</reference>
<evidence type="ECO:0000259" key="2">
    <source>
        <dbReference type="PROSITE" id="PS50858"/>
    </source>
</evidence>
<dbReference type="SUPFAM" id="SSF140383">
    <property type="entry name" value="BSD domain-like"/>
    <property type="match status" value="1"/>
</dbReference>
<dbReference type="PROSITE" id="PS50858">
    <property type="entry name" value="BSD"/>
    <property type="match status" value="1"/>
</dbReference>
<evidence type="ECO:0000313" key="3">
    <source>
        <dbReference type="EMBL" id="JAU02380.1"/>
    </source>
</evidence>
<dbReference type="InterPro" id="IPR005607">
    <property type="entry name" value="BSD_dom"/>
</dbReference>
<dbReference type="GO" id="GO:0038203">
    <property type="term" value="P:TORC2 signaling"/>
    <property type="evidence" value="ECO:0007669"/>
    <property type="project" value="TreeGrafter"/>
</dbReference>
<dbReference type="InterPro" id="IPR035925">
    <property type="entry name" value="BSD_dom_sf"/>
</dbReference>
<dbReference type="EMBL" id="GFAA01001055">
    <property type="protein sequence ID" value="JAU02380.1"/>
    <property type="molecule type" value="mRNA"/>
</dbReference>
<feature type="region of interest" description="Disordered" evidence="1">
    <location>
        <begin position="259"/>
        <end position="340"/>
    </location>
</feature>
<dbReference type="AlphaFoldDB" id="A0A1E1XTP3"/>
<dbReference type="Pfam" id="PF03909">
    <property type="entry name" value="BSD"/>
    <property type="match status" value="1"/>
</dbReference>
<feature type="compositionally biased region" description="Polar residues" evidence="1">
    <location>
        <begin position="7"/>
        <end position="22"/>
    </location>
</feature>
<dbReference type="PANTHER" id="PTHR16019:SF6">
    <property type="entry name" value="SYNAPSE-ASSOCIATED PROTEIN 1"/>
    <property type="match status" value="1"/>
</dbReference>
<feature type="domain" description="BSD" evidence="2">
    <location>
        <begin position="199"/>
        <end position="251"/>
    </location>
</feature>
<dbReference type="InterPro" id="IPR051494">
    <property type="entry name" value="BSD_domain-containing"/>
</dbReference>
<evidence type="ECO:0000256" key="1">
    <source>
        <dbReference type="SAM" id="MobiDB-lite"/>
    </source>
</evidence>
<proteinExistence type="evidence at transcript level"/>
<dbReference type="PANTHER" id="PTHR16019">
    <property type="entry name" value="SYNAPSE-ASSOCIATED PROTEIN"/>
    <property type="match status" value="1"/>
</dbReference>
<feature type="region of interest" description="Disordered" evidence="1">
    <location>
        <begin position="1"/>
        <end position="94"/>
    </location>
</feature>
<dbReference type="Gene3D" id="1.10.3970.10">
    <property type="entry name" value="BSD domain"/>
    <property type="match status" value="1"/>
</dbReference>
<dbReference type="GO" id="GO:0048172">
    <property type="term" value="P:regulation of short-term neuronal synaptic plasticity"/>
    <property type="evidence" value="ECO:0007669"/>
    <property type="project" value="TreeGrafter"/>
</dbReference>
<organism evidence="3">
    <name type="scientific">Amblyomma sculptum</name>
    <name type="common">Tick</name>
    <dbReference type="NCBI Taxonomy" id="1581419"/>
    <lineage>
        <taxon>Eukaryota</taxon>
        <taxon>Metazoa</taxon>
        <taxon>Ecdysozoa</taxon>
        <taxon>Arthropoda</taxon>
        <taxon>Chelicerata</taxon>
        <taxon>Arachnida</taxon>
        <taxon>Acari</taxon>
        <taxon>Parasitiformes</taxon>
        <taxon>Ixodida</taxon>
        <taxon>Ixodoidea</taxon>
        <taxon>Ixodidae</taxon>
        <taxon>Amblyomminae</taxon>
        <taxon>Amblyomma</taxon>
    </lineage>
</organism>
<dbReference type="GO" id="GO:0045202">
    <property type="term" value="C:synapse"/>
    <property type="evidence" value="ECO:0007669"/>
    <property type="project" value="TreeGrafter"/>
</dbReference>